<dbReference type="InterPro" id="IPR036259">
    <property type="entry name" value="MFS_trans_sf"/>
</dbReference>
<feature type="transmembrane region" description="Helical" evidence="7">
    <location>
        <begin position="510"/>
        <end position="532"/>
    </location>
</feature>
<accession>A0A8J3VI50</accession>
<evidence type="ECO:0000256" key="7">
    <source>
        <dbReference type="SAM" id="Phobius"/>
    </source>
</evidence>
<dbReference type="PRINTS" id="PR01036">
    <property type="entry name" value="TCRTETB"/>
</dbReference>
<feature type="transmembrane region" description="Helical" evidence="7">
    <location>
        <begin position="20"/>
        <end position="44"/>
    </location>
</feature>
<dbReference type="GO" id="GO:0005886">
    <property type="term" value="C:plasma membrane"/>
    <property type="evidence" value="ECO:0007669"/>
    <property type="project" value="UniProtKB-SubCell"/>
</dbReference>
<organism evidence="9 10">
    <name type="scientific">Rhizocola hellebori</name>
    <dbReference type="NCBI Taxonomy" id="1392758"/>
    <lineage>
        <taxon>Bacteria</taxon>
        <taxon>Bacillati</taxon>
        <taxon>Actinomycetota</taxon>
        <taxon>Actinomycetes</taxon>
        <taxon>Micromonosporales</taxon>
        <taxon>Micromonosporaceae</taxon>
        <taxon>Rhizocola</taxon>
    </lineage>
</organism>
<dbReference type="InterPro" id="IPR004638">
    <property type="entry name" value="EmrB-like"/>
</dbReference>
<feature type="transmembrane region" description="Helical" evidence="7">
    <location>
        <begin position="56"/>
        <end position="75"/>
    </location>
</feature>
<feature type="transmembrane region" description="Helical" evidence="7">
    <location>
        <begin position="279"/>
        <end position="305"/>
    </location>
</feature>
<protein>
    <submittedName>
        <fullName evidence="9">MFS transporter</fullName>
    </submittedName>
</protein>
<feature type="transmembrane region" description="Helical" evidence="7">
    <location>
        <begin position="175"/>
        <end position="196"/>
    </location>
</feature>
<reference evidence="9" key="1">
    <citation type="submission" date="2021-01" db="EMBL/GenBank/DDBJ databases">
        <title>Whole genome shotgun sequence of Rhizocola hellebori NBRC 109834.</title>
        <authorList>
            <person name="Komaki H."/>
            <person name="Tamura T."/>
        </authorList>
    </citation>
    <scope>NUCLEOTIDE SEQUENCE</scope>
    <source>
        <strain evidence="9">NBRC 109834</strain>
    </source>
</reference>
<feature type="transmembrane region" description="Helical" evidence="7">
    <location>
        <begin position="145"/>
        <end position="169"/>
    </location>
</feature>
<dbReference type="NCBIfam" id="TIGR00711">
    <property type="entry name" value="efflux_EmrB"/>
    <property type="match status" value="1"/>
</dbReference>
<evidence type="ECO:0000256" key="5">
    <source>
        <dbReference type="ARBA" id="ARBA00022989"/>
    </source>
</evidence>
<dbReference type="PROSITE" id="PS50850">
    <property type="entry name" value="MFS"/>
    <property type="match status" value="1"/>
</dbReference>
<comment type="caution">
    <text evidence="9">The sequence shown here is derived from an EMBL/GenBank/DDBJ whole genome shotgun (WGS) entry which is preliminary data.</text>
</comment>
<keyword evidence="10" id="KW-1185">Reference proteome</keyword>
<evidence type="ECO:0000256" key="3">
    <source>
        <dbReference type="ARBA" id="ARBA00022475"/>
    </source>
</evidence>
<proteinExistence type="predicted"/>
<feature type="transmembrane region" description="Helical" evidence="7">
    <location>
        <begin position="87"/>
        <end position="106"/>
    </location>
</feature>
<feature type="transmembrane region" description="Helical" evidence="7">
    <location>
        <begin position="377"/>
        <end position="397"/>
    </location>
</feature>
<dbReference type="EMBL" id="BONY01000032">
    <property type="protein sequence ID" value="GIH06972.1"/>
    <property type="molecule type" value="Genomic_DNA"/>
</dbReference>
<feature type="transmembrane region" description="Helical" evidence="7">
    <location>
        <begin position="112"/>
        <end position="133"/>
    </location>
</feature>
<dbReference type="Pfam" id="PF07690">
    <property type="entry name" value="MFS_1"/>
    <property type="match status" value="1"/>
</dbReference>
<dbReference type="AlphaFoldDB" id="A0A8J3VI50"/>
<keyword evidence="6 7" id="KW-0472">Membrane</keyword>
<dbReference type="InterPro" id="IPR020846">
    <property type="entry name" value="MFS_dom"/>
</dbReference>
<dbReference type="Proteomes" id="UP000612899">
    <property type="component" value="Unassembled WGS sequence"/>
</dbReference>
<evidence type="ECO:0000313" key="9">
    <source>
        <dbReference type="EMBL" id="GIH06972.1"/>
    </source>
</evidence>
<dbReference type="Gene3D" id="1.20.1250.20">
    <property type="entry name" value="MFS general substrate transporter like domains"/>
    <property type="match status" value="1"/>
</dbReference>
<name>A0A8J3VI50_9ACTN</name>
<keyword evidence="3" id="KW-1003">Cell membrane</keyword>
<keyword evidence="2" id="KW-0813">Transport</keyword>
<feature type="transmembrane region" description="Helical" evidence="7">
    <location>
        <begin position="311"/>
        <end position="334"/>
    </location>
</feature>
<dbReference type="InterPro" id="IPR011701">
    <property type="entry name" value="MFS"/>
</dbReference>
<keyword evidence="4 7" id="KW-0812">Transmembrane</keyword>
<feature type="transmembrane region" description="Helical" evidence="7">
    <location>
        <begin position="346"/>
        <end position="365"/>
    </location>
</feature>
<dbReference type="CDD" id="cd17321">
    <property type="entry name" value="MFS_MMR_MDR_like"/>
    <property type="match status" value="1"/>
</dbReference>
<dbReference type="PANTHER" id="PTHR42718">
    <property type="entry name" value="MAJOR FACILITATOR SUPERFAMILY MULTIDRUG TRANSPORTER MFSC"/>
    <property type="match status" value="1"/>
</dbReference>
<dbReference type="SUPFAM" id="SSF103473">
    <property type="entry name" value="MFS general substrate transporter"/>
    <property type="match status" value="1"/>
</dbReference>
<gene>
    <name evidence="9" type="ORF">Rhe02_50390</name>
</gene>
<dbReference type="PANTHER" id="PTHR42718:SF46">
    <property type="entry name" value="BLR6921 PROTEIN"/>
    <property type="match status" value="1"/>
</dbReference>
<evidence type="ECO:0000256" key="1">
    <source>
        <dbReference type="ARBA" id="ARBA00004651"/>
    </source>
</evidence>
<dbReference type="GO" id="GO:0022857">
    <property type="term" value="F:transmembrane transporter activity"/>
    <property type="evidence" value="ECO:0007669"/>
    <property type="project" value="InterPro"/>
</dbReference>
<evidence type="ECO:0000259" key="8">
    <source>
        <dbReference type="PROSITE" id="PS50850"/>
    </source>
</evidence>
<evidence type="ECO:0000256" key="2">
    <source>
        <dbReference type="ARBA" id="ARBA00022448"/>
    </source>
</evidence>
<dbReference type="RefSeq" id="WP_203910779.1">
    <property type="nucleotide sequence ID" value="NZ_BONY01000032.1"/>
</dbReference>
<feature type="domain" description="Major facilitator superfamily (MFS) profile" evidence="8">
    <location>
        <begin position="21"/>
        <end position="536"/>
    </location>
</feature>
<feature type="transmembrane region" description="Helical" evidence="7">
    <location>
        <begin position="208"/>
        <end position="226"/>
    </location>
</feature>
<dbReference type="Gene3D" id="1.20.1720.10">
    <property type="entry name" value="Multidrug resistance protein D"/>
    <property type="match status" value="1"/>
</dbReference>
<evidence type="ECO:0000256" key="6">
    <source>
        <dbReference type="ARBA" id="ARBA00023136"/>
    </source>
</evidence>
<keyword evidence="5 7" id="KW-1133">Transmembrane helix</keyword>
<evidence type="ECO:0000313" key="10">
    <source>
        <dbReference type="Proteomes" id="UP000612899"/>
    </source>
</evidence>
<comment type="subcellular location">
    <subcellularLocation>
        <location evidence="1">Cell membrane</location>
        <topology evidence="1">Multi-pass membrane protein</topology>
    </subcellularLocation>
</comment>
<evidence type="ECO:0000256" key="4">
    <source>
        <dbReference type="ARBA" id="ARBA00022692"/>
    </source>
</evidence>
<feature type="transmembrane region" description="Helical" evidence="7">
    <location>
        <begin position="238"/>
        <end position="258"/>
    </location>
</feature>
<sequence length="546" mass="57942">MSTQTVSEEPQIISKRSPWLVLTVLCLGFFIILLDTTIVNIAVPELTVSLSATLDQILWILNAYTLTYAALLITGGRLGDLYGPKRLFMVGLALFTLASAACGLAQTPAQLVATRVLQGIGGALLTPQTLAILTMTFPQNKRGAAFGIWGAVAGLATIAGPTFGGWLVTSLSWRWIFYVNVPIGIAALVMAAVVLPDIRLNRRHRIDFFGILLASLALFLFCFGLIEGPSHRWGQVWSFVSIPMILLAGLVCLGLFAWQQWRNRDGEPLVPAGMFADRNFATMSGVVAAISFGMLGLFLPLVIFLQSVLSLTALQAGLVLAPMSLASIASAPFAGRLADRGGGKDTLITGLVLWAGGIGLVLWATRPYYDRRELITGLVIAGFGLGMTFAPLQSIAMRNVQPKMAGSAAGLINTTRQLGAVLGSAAVGALLQAQLVARLPESARVNVDALPQSLRARFLEGFDKVTTGGHGLEVGAGQSGAHLPPEIPESVRPAVEQVALKTFYEAYIPAMRVTLILPLLVLIVAVVAALILTRSDPAADPDEPSE</sequence>